<feature type="repeat" description="PPR" evidence="3">
    <location>
        <begin position="111"/>
        <end position="145"/>
    </location>
</feature>
<proteinExistence type="inferred from homology"/>
<protein>
    <submittedName>
        <fullName evidence="4">Pentatricopeptide repeat</fullName>
    </submittedName>
</protein>
<reference evidence="4 5" key="1">
    <citation type="submission" date="2023-12" db="EMBL/GenBank/DDBJ databases">
        <title>A high-quality genome assembly for Dillenia turbinata (Dilleniales).</title>
        <authorList>
            <person name="Chanderbali A."/>
        </authorList>
    </citation>
    <scope>NUCLEOTIDE SEQUENCE [LARGE SCALE GENOMIC DNA]</scope>
    <source>
        <strain evidence="4">LSX21</strain>
        <tissue evidence="4">Leaf</tissue>
    </source>
</reference>
<evidence type="ECO:0000256" key="1">
    <source>
        <dbReference type="ARBA" id="ARBA00007626"/>
    </source>
</evidence>
<dbReference type="AlphaFoldDB" id="A0AAN8VD60"/>
<dbReference type="PROSITE" id="PS51375">
    <property type="entry name" value="PPR"/>
    <property type="match status" value="1"/>
</dbReference>
<name>A0AAN8VD60_9MAGN</name>
<dbReference type="InterPro" id="IPR011990">
    <property type="entry name" value="TPR-like_helical_dom_sf"/>
</dbReference>
<comment type="caution">
    <text evidence="4">The sequence shown here is derived from an EMBL/GenBank/DDBJ whole genome shotgun (WGS) entry which is preliminary data.</text>
</comment>
<dbReference type="PANTHER" id="PTHR47941">
    <property type="entry name" value="PENTATRICOPEPTIDE REPEAT-CONTAINING PROTEIN 3, MITOCHONDRIAL"/>
    <property type="match status" value="1"/>
</dbReference>
<dbReference type="Proteomes" id="UP001370490">
    <property type="component" value="Unassembled WGS sequence"/>
</dbReference>
<keyword evidence="2" id="KW-0677">Repeat</keyword>
<evidence type="ECO:0000313" key="5">
    <source>
        <dbReference type="Proteomes" id="UP001370490"/>
    </source>
</evidence>
<comment type="similarity">
    <text evidence="1">Belongs to the PPR family. P subfamily.</text>
</comment>
<dbReference type="NCBIfam" id="TIGR00756">
    <property type="entry name" value="PPR"/>
    <property type="match status" value="1"/>
</dbReference>
<dbReference type="InterPro" id="IPR002885">
    <property type="entry name" value="PPR_rpt"/>
</dbReference>
<sequence>MISQPIVLPPSILPPSTPIHMFCCNDSSSVNTFGFLLFKLNLFNIGMTKLCTTQCLRSSAKQSYAKVLGGFFILWGEEALSAGPRLLGFRVGMMSATRMLTVMQKAGVEPNLSIFNTAIHVLVMGNMLEKALRFLNRMQIVGITPNVVTYNCIIKGLLRGTSDSRSCGADQ</sequence>
<evidence type="ECO:0000313" key="4">
    <source>
        <dbReference type="EMBL" id="KAK6932155.1"/>
    </source>
</evidence>
<evidence type="ECO:0000256" key="3">
    <source>
        <dbReference type="PROSITE-ProRule" id="PRU00708"/>
    </source>
</evidence>
<dbReference type="Gene3D" id="1.25.40.10">
    <property type="entry name" value="Tetratricopeptide repeat domain"/>
    <property type="match status" value="1"/>
</dbReference>
<gene>
    <name evidence="4" type="ORF">RJ641_001779</name>
</gene>
<organism evidence="4 5">
    <name type="scientific">Dillenia turbinata</name>
    <dbReference type="NCBI Taxonomy" id="194707"/>
    <lineage>
        <taxon>Eukaryota</taxon>
        <taxon>Viridiplantae</taxon>
        <taxon>Streptophyta</taxon>
        <taxon>Embryophyta</taxon>
        <taxon>Tracheophyta</taxon>
        <taxon>Spermatophyta</taxon>
        <taxon>Magnoliopsida</taxon>
        <taxon>eudicotyledons</taxon>
        <taxon>Gunneridae</taxon>
        <taxon>Pentapetalae</taxon>
        <taxon>Dilleniales</taxon>
        <taxon>Dilleniaceae</taxon>
        <taxon>Dillenia</taxon>
    </lineage>
</organism>
<dbReference type="EMBL" id="JBAMMX010000010">
    <property type="protein sequence ID" value="KAK6932155.1"/>
    <property type="molecule type" value="Genomic_DNA"/>
</dbReference>
<dbReference type="Pfam" id="PF13041">
    <property type="entry name" value="PPR_2"/>
    <property type="match status" value="1"/>
</dbReference>
<accession>A0AAN8VD60</accession>
<keyword evidence="5" id="KW-1185">Reference proteome</keyword>
<evidence type="ECO:0000256" key="2">
    <source>
        <dbReference type="ARBA" id="ARBA00022737"/>
    </source>
</evidence>